<evidence type="ECO:0000313" key="1">
    <source>
        <dbReference type="EMBL" id="KAJ8623106.1"/>
    </source>
</evidence>
<accession>A0ACC2KQJ9</accession>
<dbReference type="EMBL" id="CM056818">
    <property type="protein sequence ID" value="KAJ8623106.1"/>
    <property type="molecule type" value="Genomic_DNA"/>
</dbReference>
<proteinExistence type="predicted"/>
<protein>
    <submittedName>
        <fullName evidence="1">Uncharacterized protein</fullName>
    </submittedName>
</protein>
<dbReference type="Proteomes" id="UP001234297">
    <property type="component" value="Chromosome 10"/>
</dbReference>
<sequence>MSKELKSNIQLLDHPIIDNSNSSFALTILTKESIGKINWRVEPNIQFMQVDLPFVECKTGNTIEAFESISNSEDNEIQSVEMVEAENQGVVIQSVYGVTDSDAVECVEPFAIVQSDRDFVIGEQKSSEYEFIPFAPDDLKPYVGMKFTTQEYAIEFYNAYANACGFSIRKNWIRKSQKTGEIIYRVVSCSKEGKRHDKYSKNNDRKRAPKAITRIGCLAMIGIARKSLDCWEIKKFEEKHCHDCVALTRPNVLLHRKASDEHLTSIRSMEEDGLGTTKASDFPMYKTGETENLDYADRSARNSLINKTATEMSVTERRDDLSRLSNSLSIIGSKSEQAYEFVKNGIERLLEQVDKMNKESRVSMGQNDIQAEQFAAVVGMGQNGSLDEQYAVEVGISGDSLMALSSSNIETQDLTSVHAEGHGTDKRIKSTKGTQEHQSETCPLIEERRNL</sequence>
<comment type="caution">
    <text evidence="1">The sequence shown here is derived from an EMBL/GenBank/DDBJ whole genome shotgun (WGS) entry which is preliminary data.</text>
</comment>
<organism evidence="1 2">
    <name type="scientific">Persea americana</name>
    <name type="common">Avocado</name>
    <dbReference type="NCBI Taxonomy" id="3435"/>
    <lineage>
        <taxon>Eukaryota</taxon>
        <taxon>Viridiplantae</taxon>
        <taxon>Streptophyta</taxon>
        <taxon>Embryophyta</taxon>
        <taxon>Tracheophyta</taxon>
        <taxon>Spermatophyta</taxon>
        <taxon>Magnoliopsida</taxon>
        <taxon>Magnoliidae</taxon>
        <taxon>Laurales</taxon>
        <taxon>Lauraceae</taxon>
        <taxon>Persea</taxon>
    </lineage>
</organism>
<reference evidence="1 2" key="1">
    <citation type="journal article" date="2022" name="Hortic Res">
        <title>A haplotype resolved chromosomal level avocado genome allows analysis of novel avocado genes.</title>
        <authorList>
            <person name="Nath O."/>
            <person name="Fletcher S.J."/>
            <person name="Hayward A."/>
            <person name="Shaw L.M."/>
            <person name="Masouleh A.K."/>
            <person name="Furtado A."/>
            <person name="Henry R.J."/>
            <person name="Mitter N."/>
        </authorList>
    </citation>
    <scope>NUCLEOTIDE SEQUENCE [LARGE SCALE GENOMIC DNA]</scope>
    <source>
        <strain evidence="2">cv. Hass</strain>
    </source>
</reference>
<evidence type="ECO:0000313" key="2">
    <source>
        <dbReference type="Proteomes" id="UP001234297"/>
    </source>
</evidence>
<keyword evidence="2" id="KW-1185">Reference proteome</keyword>
<gene>
    <name evidence="1" type="ORF">MRB53_031635</name>
</gene>
<name>A0ACC2KQJ9_PERAE</name>